<dbReference type="GO" id="GO:0046513">
    <property type="term" value="P:ceramide biosynthetic process"/>
    <property type="evidence" value="ECO:0007669"/>
    <property type="project" value="Ensembl"/>
</dbReference>
<dbReference type="GO" id="GO:0003677">
    <property type="term" value="F:DNA binding"/>
    <property type="evidence" value="ECO:0007669"/>
    <property type="project" value="UniProtKB-UniRule"/>
</dbReference>
<keyword evidence="5" id="KW-0808">Transferase</keyword>
<dbReference type="SMART" id="SM00724">
    <property type="entry name" value="TLC"/>
    <property type="match status" value="1"/>
</dbReference>
<dbReference type="OrthoDB" id="537032at2759"/>
<keyword evidence="12 14" id="KW-0238">DNA-binding</keyword>
<evidence type="ECO:0000256" key="8">
    <source>
        <dbReference type="ARBA" id="ARBA00022989"/>
    </source>
</evidence>
<feature type="transmembrane region" description="Helical" evidence="15">
    <location>
        <begin position="395"/>
        <end position="415"/>
    </location>
</feature>
<comment type="subcellular location">
    <subcellularLocation>
        <location evidence="1">Endoplasmic reticulum membrane</location>
        <topology evidence="1">Multi-pass membrane protein</topology>
    </subcellularLocation>
    <subcellularLocation>
        <location evidence="12 14">Nucleus</location>
    </subcellularLocation>
</comment>
<evidence type="ECO:0000256" key="10">
    <source>
        <dbReference type="ARBA" id="ARBA00023136"/>
    </source>
</evidence>
<feature type="DNA-binding region" description="Homeobox" evidence="12">
    <location>
        <begin position="94"/>
        <end position="137"/>
    </location>
</feature>
<dbReference type="Ensembl" id="ENSSVLT00005024355.1">
    <property type="protein sequence ID" value="ENSSVLP00005021871.1"/>
    <property type="gene ID" value="ENSSVLG00005017441.1"/>
</dbReference>
<feature type="transmembrane region" description="Helical" evidence="15">
    <location>
        <begin position="214"/>
        <end position="233"/>
    </location>
</feature>
<sequence length="432" mass="50765">MASATAGALGLLWGWLWSERFWLPQNVSWADLEGPGDGYGYPRARHILSVFPLAAGVFSVRLLFERFIAKPCALHVGIEDSIPRLAQSNAILEEVFLSITKYPDEKRLEGLSKQLDWDVRKIQYWFRRRRNQDKPPTLTKFCESMWRFTFYLCVFCYGIRFLWSSPWFWDTRQCWHSYPYQPLTRELYYYYIMELAFYWSLMFSQFTDIKRKDFLIMFVHHLATIGLITFSYINNMVRVGTLVLCLHDASDFLLEAAKLANYAKYQRLCDTLFVIFSAVFMVTRLGIYPFWILNTTLFESWEMIGPYPSWWLFNGLLLILQVLHVIWSYLIARIAFKALIRGKVTCQRRIRPRLCTLHSFLTSFLFSMPGGNWTVSSLACKCIYAFSIQGSMSVSVYFFSFLLSFLFPCACLRAYSLFTSILETFCPLVEVF</sequence>
<comment type="pathway">
    <text evidence="3">Sphingolipid metabolism.</text>
</comment>
<dbReference type="InterPro" id="IPR009057">
    <property type="entry name" value="Homeodomain-like_sf"/>
</dbReference>
<reference evidence="18" key="2">
    <citation type="submission" date="2025-09" db="UniProtKB">
        <authorList>
            <consortium name="Ensembl"/>
        </authorList>
    </citation>
    <scope>IDENTIFICATION</scope>
</reference>
<feature type="transmembrane region" description="Helical" evidence="15">
    <location>
        <begin position="311"/>
        <end position="336"/>
    </location>
</feature>
<keyword evidence="4" id="KW-0444">Lipid biosynthesis</keyword>
<dbReference type="PROSITE" id="PS50922">
    <property type="entry name" value="TLC"/>
    <property type="match status" value="1"/>
</dbReference>
<keyword evidence="10 13" id="KW-0472">Membrane</keyword>
<proteinExistence type="predicted"/>
<feature type="domain" description="TLC" evidence="17">
    <location>
        <begin position="139"/>
        <end position="340"/>
    </location>
</feature>
<feature type="transmembrane region" description="Helical" evidence="15">
    <location>
        <begin position="188"/>
        <end position="207"/>
    </location>
</feature>
<keyword evidence="7" id="KW-0256">Endoplasmic reticulum</keyword>
<evidence type="ECO:0000256" key="12">
    <source>
        <dbReference type="PROSITE-ProRule" id="PRU00108"/>
    </source>
</evidence>
<dbReference type="Pfam" id="PF03798">
    <property type="entry name" value="TRAM_LAG1_CLN8"/>
    <property type="match status" value="1"/>
</dbReference>
<name>A0A8D2DAG4_SCIVU</name>
<dbReference type="SUPFAM" id="SSF46689">
    <property type="entry name" value="Homeodomain-like"/>
    <property type="match status" value="1"/>
</dbReference>
<dbReference type="GO" id="GO:0005634">
    <property type="term" value="C:nucleus"/>
    <property type="evidence" value="ECO:0007669"/>
    <property type="project" value="UniProtKB-SubCell"/>
</dbReference>
<feature type="transmembrane region" description="Helical" evidence="15">
    <location>
        <begin position="357"/>
        <end position="375"/>
    </location>
</feature>
<evidence type="ECO:0000256" key="4">
    <source>
        <dbReference type="ARBA" id="ARBA00022516"/>
    </source>
</evidence>
<dbReference type="Gene3D" id="1.10.10.60">
    <property type="entry name" value="Homeodomain-like"/>
    <property type="match status" value="1"/>
</dbReference>
<dbReference type="Proteomes" id="UP000694564">
    <property type="component" value="Chromosome 5"/>
</dbReference>
<dbReference type="GO" id="GO:0050291">
    <property type="term" value="F:sphingosine N-acyltransferase activity"/>
    <property type="evidence" value="ECO:0007669"/>
    <property type="project" value="Ensembl"/>
</dbReference>
<dbReference type="GeneTree" id="ENSGT01030000234515"/>
<evidence type="ECO:0000256" key="3">
    <source>
        <dbReference type="ARBA" id="ARBA00004991"/>
    </source>
</evidence>
<dbReference type="AlphaFoldDB" id="A0A8D2DAG4"/>
<evidence type="ECO:0000256" key="13">
    <source>
        <dbReference type="PROSITE-ProRule" id="PRU00205"/>
    </source>
</evidence>
<evidence type="ECO:0000256" key="14">
    <source>
        <dbReference type="RuleBase" id="RU000682"/>
    </source>
</evidence>
<dbReference type="PANTHER" id="PTHR12560">
    <property type="entry name" value="LONGEVITY ASSURANCE FACTOR 1 LAG1"/>
    <property type="match status" value="1"/>
</dbReference>
<dbReference type="FunFam" id="1.10.10.60:FF:000020">
    <property type="entry name" value="Ceramide synthase 5"/>
    <property type="match status" value="1"/>
</dbReference>
<evidence type="ECO:0000313" key="19">
    <source>
        <dbReference type="Proteomes" id="UP000694564"/>
    </source>
</evidence>
<protein>
    <submittedName>
        <fullName evidence="18">Ceramide synthase 5</fullName>
    </submittedName>
</protein>
<keyword evidence="19" id="KW-1185">Reference proteome</keyword>
<evidence type="ECO:0000256" key="6">
    <source>
        <dbReference type="ARBA" id="ARBA00022692"/>
    </source>
</evidence>
<evidence type="ECO:0000313" key="18">
    <source>
        <dbReference type="Ensembl" id="ENSSVLP00005021871.1"/>
    </source>
</evidence>
<accession>A0A8D2DAG4</accession>
<dbReference type="PANTHER" id="PTHR12560:SF8">
    <property type="entry name" value="CERAMIDE SYNTHASE 5"/>
    <property type="match status" value="1"/>
</dbReference>
<keyword evidence="8 15" id="KW-1133">Transmembrane helix</keyword>
<dbReference type="UniPathway" id="UPA00222"/>
<comment type="pathway">
    <text evidence="2">Lipid metabolism; sphingolipid metabolism.</text>
</comment>
<keyword evidence="6 13" id="KW-0812">Transmembrane</keyword>
<gene>
    <name evidence="18" type="primary">CERS5</name>
</gene>
<dbReference type="PROSITE" id="PS50071">
    <property type="entry name" value="HOMEOBOX_2"/>
    <property type="match status" value="1"/>
</dbReference>
<reference evidence="18" key="1">
    <citation type="submission" date="2025-08" db="UniProtKB">
        <authorList>
            <consortium name="Ensembl"/>
        </authorList>
    </citation>
    <scope>IDENTIFICATION</scope>
</reference>
<feature type="domain" description="Homeobox" evidence="16">
    <location>
        <begin position="92"/>
        <end position="136"/>
    </location>
</feature>
<evidence type="ECO:0000256" key="2">
    <source>
        <dbReference type="ARBA" id="ARBA00004760"/>
    </source>
</evidence>
<evidence type="ECO:0000256" key="11">
    <source>
        <dbReference type="ARBA" id="ARBA00049036"/>
    </source>
</evidence>
<keyword evidence="9" id="KW-0443">Lipid metabolism</keyword>
<feature type="transmembrane region" description="Helical" evidence="15">
    <location>
        <begin position="272"/>
        <end position="291"/>
    </location>
</feature>
<dbReference type="InterPro" id="IPR016439">
    <property type="entry name" value="Lag1/Lac1-like"/>
</dbReference>
<organism evidence="18 19">
    <name type="scientific">Sciurus vulgaris</name>
    <name type="common">Eurasian red squirrel</name>
    <dbReference type="NCBI Taxonomy" id="55149"/>
    <lineage>
        <taxon>Eukaryota</taxon>
        <taxon>Metazoa</taxon>
        <taxon>Chordata</taxon>
        <taxon>Craniata</taxon>
        <taxon>Vertebrata</taxon>
        <taxon>Euteleostomi</taxon>
        <taxon>Mammalia</taxon>
        <taxon>Eutheria</taxon>
        <taxon>Euarchontoglires</taxon>
        <taxon>Glires</taxon>
        <taxon>Rodentia</taxon>
        <taxon>Sciuromorpha</taxon>
        <taxon>Sciuridae</taxon>
        <taxon>Sciurinae</taxon>
        <taxon>Sciurini</taxon>
        <taxon>Sciurus</taxon>
    </lineage>
</organism>
<keyword evidence="12 14" id="KW-0539">Nucleus</keyword>
<keyword evidence="12 14" id="KW-0371">Homeobox</keyword>
<evidence type="ECO:0000256" key="5">
    <source>
        <dbReference type="ARBA" id="ARBA00022679"/>
    </source>
</evidence>
<evidence type="ECO:0000256" key="1">
    <source>
        <dbReference type="ARBA" id="ARBA00004477"/>
    </source>
</evidence>
<feature type="transmembrane region" description="Helical" evidence="15">
    <location>
        <begin position="148"/>
        <end position="168"/>
    </location>
</feature>
<dbReference type="InterPro" id="IPR001356">
    <property type="entry name" value="HD"/>
</dbReference>
<evidence type="ECO:0000256" key="15">
    <source>
        <dbReference type="SAM" id="Phobius"/>
    </source>
</evidence>
<dbReference type="Pfam" id="PF00046">
    <property type="entry name" value="Homeodomain"/>
    <property type="match status" value="1"/>
</dbReference>
<evidence type="ECO:0000259" key="17">
    <source>
        <dbReference type="PROSITE" id="PS50922"/>
    </source>
</evidence>
<comment type="catalytic activity">
    <reaction evidence="11">
        <text>sphinganine + octadecanoyl-CoA = N-(octadecanoyl)-sphinganine + CoA + H(+)</text>
        <dbReference type="Rhea" id="RHEA:36547"/>
        <dbReference type="ChEBI" id="CHEBI:15378"/>
        <dbReference type="ChEBI" id="CHEBI:57287"/>
        <dbReference type="ChEBI" id="CHEBI:57394"/>
        <dbReference type="ChEBI" id="CHEBI:57817"/>
        <dbReference type="ChEBI" id="CHEBI:67033"/>
    </reaction>
    <physiologicalReaction direction="left-to-right" evidence="11">
        <dbReference type="Rhea" id="RHEA:36548"/>
    </physiologicalReaction>
</comment>
<dbReference type="SMART" id="SM00389">
    <property type="entry name" value="HOX"/>
    <property type="match status" value="1"/>
</dbReference>
<evidence type="ECO:0000259" key="16">
    <source>
        <dbReference type="PROSITE" id="PS50071"/>
    </source>
</evidence>
<dbReference type="InterPro" id="IPR006634">
    <property type="entry name" value="TLC-dom"/>
</dbReference>
<evidence type="ECO:0000256" key="9">
    <source>
        <dbReference type="ARBA" id="ARBA00023098"/>
    </source>
</evidence>
<dbReference type="CDD" id="cd00086">
    <property type="entry name" value="homeodomain"/>
    <property type="match status" value="1"/>
</dbReference>
<dbReference type="GO" id="GO:0005789">
    <property type="term" value="C:endoplasmic reticulum membrane"/>
    <property type="evidence" value="ECO:0007669"/>
    <property type="project" value="UniProtKB-SubCell"/>
</dbReference>
<evidence type="ECO:0000256" key="7">
    <source>
        <dbReference type="ARBA" id="ARBA00022824"/>
    </source>
</evidence>